<evidence type="ECO:0000256" key="13">
    <source>
        <dbReference type="SAM" id="Phobius"/>
    </source>
</evidence>
<name>A0A4D7C465_9SPHN</name>
<keyword evidence="10 13" id="KW-1133">Transmembrane helix</keyword>
<dbReference type="GO" id="GO:0022857">
    <property type="term" value="F:transmembrane transporter activity"/>
    <property type="evidence" value="ECO:0007669"/>
    <property type="project" value="InterPro"/>
</dbReference>
<keyword evidence="15" id="KW-1185">Reference proteome</keyword>
<gene>
    <name evidence="14" type="ORF">E6W36_04935</name>
</gene>
<dbReference type="PANTHER" id="PTHR30558:SF12">
    <property type="entry name" value="BIOPOLYMER TRANSPORT PROTEIN EXBD"/>
    <property type="match status" value="1"/>
</dbReference>
<evidence type="ECO:0000256" key="2">
    <source>
        <dbReference type="ARBA" id="ARBA00004249"/>
    </source>
</evidence>
<comment type="subcellular location">
    <subcellularLocation>
        <location evidence="2">Cell inner membrane</location>
        <topology evidence="2">Single-pass type II membrane protein</topology>
    </subcellularLocation>
    <subcellularLocation>
        <location evidence="12">Cell membrane</location>
        <topology evidence="12">Single-pass type II membrane protein</topology>
    </subcellularLocation>
</comment>
<keyword evidence="6" id="KW-1003">Cell membrane</keyword>
<protein>
    <submittedName>
        <fullName evidence="14">Biopolymer transporter ExbD</fullName>
    </submittedName>
</protein>
<evidence type="ECO:0000313" key="14">
    <source>
        <dbReference type="EMBL" id="QCI80514.1"/>
    </source>
</evidence>
<dbReference type="GO" id="GO:0015031">
    <property type="term" value="P:protein transport"/>
    <property type="evidence" value="ECO:0007669"/>
    <property type="project" value="UniProtKB-KW"/>
</dbReference>
<dbReference type="Pfam" id="PF02472">
    <property type="entry name" value="ExbD"/>
    <property type="match status" value="1"/>
</dbReference>
<dbReference type="KEGG" id="hgn:E6W36_04935"/>
<dbReference type="Proteomes" id="UP000298714">
    <property type="component" value="Chromosome"/>
</dbReference>
<sequence>MRFKPDTRIYDEVNVTPLMDLAWNLLIIFIVMATATVQGISVDLPKASSSPSLAKPRTKAITIASNGEIYLDTVNVTLAELEAQLANFKAADPTLPVVVKGDAAVQYQRVIDVLEVIKRVRISEVGLVTQRVVK</sequence>
<dbReference type="EMBL" id="CP039704">
    <property type="protein sequence ID" value="QCI80514.1"/>
    <property type="molecule type" value="Genomic_DNA"/>
</dbReference>
<comment type="function">
    <text evidence="1">Involved in the TonB-dependent energy-dependent transport of various receptor-bound substrates.</text>
</comment>
<evidence type="ECO:0000256" key="4">
    <source>
        <dbReference type="ARBA" id="ARBA00011471"/>
    </source>
</evidence>
<evidence type="ECO:0000256" key="7">
    <source>
        <dbReference type="ARBA" id="ARBA00022519"/>
    </source>
</evidence>
<dbReference type="InterPro" id="IPR003400">
    <property type="entry name" value="ExbD"/>
</dbReference>
<evidence type="ECO:0000313" key="15">
    <source>
        <dbReference type="Proteomes" id="UP000298714"/>
    </source>
</evidence>
<dbReference type="AlphaFoldDB" id="A0A4D7C465"/>
<comment type="similarity">
    <text evidence="3 12">Belongs to the ExbD/TolR family.</text>
</comment>
<comment type="subunit">
    <text evidence="4">The accessory proteins ExbB and ExbD seem to form a complex with TonB.</text>
</comment>
<dbReference type="GO" id="GO:0005886">
    <property type="term" value="C:plasma membrane"/>
    <property type="evidence" value="ECO:0007669"/>
    <property type="project" value="UniProtKB-SubCell"/>
</dbReference>
<evidence type="ECO:0000256" key="3">
    <source>
        <dbReference type="ARBA" id="ARBA00005811"/>
    </source>
</evidence>
<proteinExistence type="inferred from homology"/>
<keyword evidence="8 12" id="KW-0812">Transmembrane</keyword>
<keyword evidence="5 12" id="KW-0813">Transport</keyword>
<keyword evidence="7" id="KW-0997">Cell inner membrane</keyword>
<evidence type="ECO:0000256" key="12">
    <source>
        <dbReference type="RuleBase" id="RU003879"/>
    </source>
</evidence>
<evidence type="ECO:0000256" key="10">
    <source>
        <dbReference type="ARBA" id="ARBA00022989"/>
    </source>
</evidence>
<evidence type="ECO:0000256" key="8">
    <source>
        <dbReference type="ARBA" id="ARBA00022692"/>
    </source>
</evidence>
<evidence type="ECO:0000256" key="5">
    <source>
        <dbReference type="ARBA" id="ARBA00022448"/>
    </source>
</evidence>
<evidence type="ECO:0000256" key="1">
    <source>
        <dbReference type="ARBA" id="ARBA00003540"/>
    </source>
</evidence>
<organism evidence="14 15">
    <name type="scientific">Hankyongella ginsenosidimutans</name>
    <dbReference type="NCBI Taxonomy" id="1763828"/>
    <lineage>
        <taxon>Bacteria</taxon>
        <taxon>Pseudomonadati</taxon>
        <taxon>Pseudomonadota</taxon>
        <taxon>Alphaproteobacteria</taxon>
        <taxon>Sphingomonadales</taxon>
        <taxon>Sphingomonadaceae</taxon>
        <taxon>Hankyongella</taxon>
    </lineage>
</organism>
<accession>A0A4D7C465</accession>
<keyword evidence="9 12" id="KW-0653">Protein transport</keyword>
<reference evidence="15" key="1">
    <citation type="submission" date="2019-04" db="EMBL/GenBank/DDBJ databases">
        <title>Complete genome sequence of Sphingomonas sp. W1-2-3.</title>
        <authorList>
            <person name="Im W.T."/>
        </authorList>
    </citation>
    <scope>NUCLEOTIDE SEQUENCE [LARGE SCALE GENOMIC DNA]</scope>
    <source>
        <strain evidence="15">W1-2-3</strain>
    </source>
</reference>
<feature type="transmembrane region" description="Helical" evidence="13">
    <location>
        <begin position="21"/>
        <end position="40"/>
    </location>
</feature>
<dbReference type="PANTHER" id="PTHR30558">
    <property type="entry name" value="EXBD MEMBRANE COMPONENT OF PMF-DRIVEN MACROMOLECULE IMPORT SYSTEM"/>
    <property type="match status" value="1"/>
</dbReference>
<keyword evidence="11 13" id="KW-0472">Membrane</keyword>
<evidence type="ECO:0000256" key="6">
    <source>
        <dbReference type="ARBA" id="ARBA00022475"/>
    </source>
</evidence>
<dbReference type="Gene3D" id="3.30.420.270">
    <property type="match status" value="1"/>
</dbReference>
<evidence type="ECO:0000256" key="9">
    <source>
        <dbReference type="ARBA" id="ARBA00022927"/>
    </source>
</evidence>
<evidence type="ECO:0000256" key="11">
    <source>
        <dbReference type="ARBA" id="ARBA00023136"/>
    </source>
</evidence>